<dbReference type="EMBL" id="JAVDYI010000001">
    <property type="protein sequence ID" value="MDR7359789.1"/>
    <property type="molecule type" value="Genomic_DNA"/>
</dbReference>
<dbReference type="RefSeq" id="WP_302265130.1">
    <property type="nucleotide sequence ID" value="NZ_BAAAWO010000001.1"/>
</dbReference>
<keyword evidence="5 7" id="KW-0521">NADP</keyword>
<keyword evidence="6 7" id="KW-0560">Oxidoreductase</keyword>
<reference evidence="9 10" key="1">
    <citation type="submission" date="2023-07" db="EMBL/GenBank/DDBJ databases">
        <title>Sequencing the genomes of 1000 actinobacteria strains.</title>
        <authorList>
            <person name="Klenk H.-P."/>
        </authorList>
    </citation>
    <scope>NUCLEOTIDE SEQUENCE [LARGE SCALE GENOMIC DNA]</scope>
    <source>
        <strain evidence="9 10">DSM 20167</strain>
    </source>
</reference>
<dbReference type="CDD" id="cd00209">
    <property type="entry name" value="DHFR"/>
    <property type="match status" value="1"/>
</dbReference>
<evidence type="ECO:0000256" key="2">
    <source>
        <dbReference type="ARBA" id="ARBA00009539"/>
    </source>
</evidence>
<dbReference type="InterPro" id="IPR024072">
    <property type="entry name" value="DHFR-like_dom_sf"/>
</dbReference>
<dbReference type="PROSITE" id="PS51330">
    <property type="entry name" value="DHFR_2"/>
    <property type="match status" value="1"/>
</dbReference>
<dbReference type="PANTHER" id="PTHR48069:SF3">
    <property type="entry name" value="DIHYDROFOLATE REDUCTASE"/>
    <property type="match status" value="1"/>
</dbReference>
<organism evidence="9 10">
    <name type="scientific">Paeniglutamicibacter sulfureus</name>
    <dbReference type="NCBI Taxonomy" id="43666"/>
    <lineage>
        <taxon>Bacteria</taxon>
        <taxon>Bacillati</taxon>
        <taxon>Actinomycetota</taxon>
        <taxon>Actinomycetes</taxon>
        <taxon>Micrococcales</taxon>
        <taxon>Micrococcaceae</taxon>
        <taxon>Paeniglutamicibacter</taxon>
    </lineage>
</organism>
<comment type="similarity">
    <text evidence="2 7">Belongs to the dihydrofolate reductase family.</text>
</comment>
<dbReference type="Gene3D" id="3.40.430.10">
    <property type="entry name" value="Dihydrofolate Reductase, subunit A"/>
    <property type="match status" value="1"/>
</dbReference>
<name>A0ABU2BP81_9MICC</name>
<dbReference type="PIRSF" id="PIRSF000194">
    <property type="entry name" value="DHFR"/>
    <property type="match status" value="1"/>
</dbReference>
<comment type="catalytic activity">
    <reaction evidence="7">
        <text>(6S)-5,6,7,8-tetrahydrofolate + NADP(+) = 7,8-dihydrofolate + NADPH + H(+)</text>
        <dbReference type="Rhea" id="RHEA:15009"/>
        <dbReference type="ChEBI" id="CHEBI:15378"/>
        <dbReference type="ChEBI" id="CHEBI:57451"/>
        <dbReference type="ChEBI" id="CHEBI:57453"/>
        <dbReference type="ChEBI" id="CHEBI:57783"/>
        <dbReference type="ChEBI" id="CHEBI:58349"/>
        <dbReference type="EC" id="1.5.1.3"/>
    </reaction>
</comment>
<evidence type="ECO:0000313" key="9">
    <source>
        <dbReference type="EMBL" id="MDR7359789.1"/>
    </source>
</evidence>
<protein>
    <recommendedName>
        <fullName evidence="3 7">Dihydrofolate reductase</fullName>
        <ecNumber evidence="3 7">1.5.1.3</ecNumber>
    </recommendedName>
</protein>
<evidence type="ECO:0000256" key="3">
    <source>
        <dbReference type="ARBA" id="ARBA00012856"/>
    </source>
</evidence>
<dbReference type="InterPro" id="IPR012259">
    <property type="entry name" value="DHFR"/>
</dbReference>
<gene>
    <name evidence="9" type="ORF">J2S64_003480</name>
</gene>
<keyword evidence="4 7" id="KW-0554">One-carbon metabolism</keyword>
<sequence>MSNTNQSAGHRAETTTSERIGMIWAEAADGIIGAGGTMPWSLPEDLAHFKRTTIGHPVIMGRKTWESFPEKFRPLPGRTNIVITRDASLHGALRAAGAVPVGSTDQALKAARAAEGAEEIWVIGGGEIYAALADGAHLAIKTVINASPKGDTKAPALDSAWTKLLSDPDSGWLTAANGTEYRVEAWERKS</sequence>
<comment type="function">
    <text evidence="7">Key enzyme in folate metabolism. Catalyzes an essential reaction for de novo glycine and purine synthesis, and for DNA precursor synthesis.</text>
</comment>
<evidence type="ECO:0000259" key="8">
    <source>
        <dbReference type="PROSITE" id="PS51330"/>
    </source>
</evidence>
<evidence type="ECO:0000256" key="1">
    <source>
        <dbReference type="ARBA" id="ARBA00004903"/>
    </source>
</evidence>
<dbReference type="SUPFAM" id="SSF53597">
    <property type="entry name" value="Dihydrofolate reductase-like"/>
    <property type="match status" value="1"/>
</dbReference>
<evidence type="ECO:0000256" key="4">
    <source>
        <dbReference type="ARBA" id="ARBA00022563"/>
    </source>
</evidence>
<dbReference type="PANTHER" id="PTHR48069">
    <property type="entry name" value="DIHYDROFOLATE REDUCTASE"/>
    <property type="match status" value="1"/>
</dbReference>
<evidence type="ECO:0000256" key="7">
    <source>
        <dbReference type="PIRNR" id="PIRNR000194"/>
    </source>
</evidence>
<evidence type="ECO:0000256" key="5">
    <source>
        <dbReference type="ARBA" id="ARBA00022857"/>
    </source>
</evidence>
<dbReference type="Pfam" id="PF00186">
    <property type="entry name" value="DHFR_1"/>
    <property type="match status" value="1"/>
</dbReference>
<feature type="domain" description="DHFR" evidence="8">
    <location>
        <begin position="19"/>
        <end position="188"/>
    </location>
</feature>
<comment type="caution">
    <text evidence="9">The sequence shown here is derived from an EMBL/GenBank/DDBJ whole genome shotgun (WGS) entry which is preliminary data.</text>
</comment>
<dbReference type="Proteomes" id="UP001183817">
    <property type="component" value="Unassembled WGS sequence"/>
</dbReference>
<evidence type="ECO:0000313" key="10">
    <source>
        <dbReference type="Proteomes" id="UP001183817"/>
    </source>
</evidence>
<dbReference type="PRINTS" id="PR00070">
    <property type="entry name" value="DHFR"/>
</dbReference>
<dbReference type="EC" id="1.5.1.3" evidence="3 7"/>
<proteinExistence type="inferred from homology"/>
<evidence type="ECO:0000256" key="6">
    <source>
        <dbReference type="ARBA" id="ARBA00023002"/>
    </source>
</evidence>
<dbReference type="InterPro" id="IPR001796">
    <property type="entry name" value="DHFR_dom"/>
</dbReference>
<keyword evidence="10" id="KW-1185">Reference proteome</keyword>
<dbReference type="GO" id="GO:0004146">
    <property type="term" value="F:dihydrofolate reductase activity"/>
    <property type="evidence" value="ECO:0007669"/>
    <property type="project" value="UniProtKB-EC"/>
</dbReference>
<accession>A0ABU2BP81</accession>
<comment type="pathway">
    <text evidence="1 7">Cofactor biosynthesis; tetrahydrofolate biosynthesis; 5,6,7,8-tetrahydrofolate from 7,8-dihydrofolate: step 1/1.</text>
</comment>